<evidence type="ECO:0000256" key="1">
    <source>
        <dbReference type="SAM" id="SignalP"/>
    </source>
</evidence>
<evidence type="ECO:0000313" key="5">
    <source>
        <dbReference type="RefSeq" id="XP_016979542.1"/>
    </source>
</evidence>
<dbReference type="SMART" id="SM00131">
    <property type="entry name" value="KU"/>
    <property type="match status" value="1"/>
</dbReference>
<reference evidence="3" key="3">
    <citation type="submission" date="2025-05" db="UniProtKB">
        <authorList>
            <consortium name="EnsemblMetazoa"/>
        </authorList>
    </citation>
    <scope>IDENTIFICATION</scope>
</reference>
<dbReference type="Gene3D" id="4.10.410.10">
    <property type="entry name" value="Pancreatic trypsin inhibitor Kunitz domain"/>
    <property type="match status" value="1"/>
</dbReference>
<keyword evidence="5" id="KW-0722">Serine protease inhibitor</keyword>
<keyword evidence="4" id="KW-1185">Reference proteome</keyword>
<accession>A0A6P4EN81</accession>
<reference evidence="5" key="2">
    <citation type="submission" date="2025-04" db="UniProtKB">
        <authorList>
            <consortium name="RefSeq"/>
        </authorList>
    </citation>
    <scope>IDENTIFICATION</scope>
</reference>
<dbReference type="PROSITE" id="PS50279">
    <property type="entry name" value="BPTI_KUNITZ_2"/>
    <property type="match status" value="1"/>
</dbReference>
<evidence type="ECO:0000259" key="2">
    <source>
        <dbReference type="PROSITE" id="PS50279"/>
    </source>
</evidence>
<dbReference type="AlphaFoldDB" id="A0A6P4EN81"/>
<evidence type="ECO:0000313" key="4">
    <source>
        <dbReference type="Proteomes" id="UP001652680"/>
    </source>
</evidence>
<evidence type="ECO:0000313" key="3">
    <source>
        <dbReference type="EnsemblMetazoa" id="XP_016979542.1"/>
    </source>
</evidence>
<dbReference type="RefSeq" id="XP_016979542.1">
    <property type="nucleotide sequence ID" value="XM_017124053.1"/>
</dbReference>
<organism evidence="5">
    <name type="scientific">Drosophila rhopaloa</name>
    <name type="common">Fruit fly</name>
    <dbReference type="NCBI Taxonomy" id="1041015"/>
    <lineage>
        <taxon>Eukaryota</taxon>
        <taxon>Metazoa</taxon>
        <taxon>Ecdysozoa</taxon>
        <taxon>Arthropoda</taxon>
        <taxon>Hexapoda</taxon>
        <taxon>Insecta</taxon>
        <taxon>Pterygota</taxon>
        <taxon>Neoptera</taxon>
        <taxon>Endopterygota</taxon>
        <taxon>Diptera</taxon>
        <taxon>Brachycera</taxon>
        <taxon>Muscomorpha</taxon>
        <taxon>Ephydroidea</taxon>
        <taxon>Drosophilidae</taxon>
        <taxon>Drosophila</taxon>
        <taxon>Sophophora</taxon>
    </lineage>
</organism>
<dbReference type="Proteomes" id="UP001652680">
    <property type="component" value="Unassembled WGS sequence"/>
</dbReference>
<dbReference type="Pfam" id="PF00014">
    <property type="entry name" value="Kunitz_BPTI"/>
    <property type="match status" value="1"/>
</dbReference>
<dbReference type="GeneID" id="108044894"/>
<dbReference type="SUPFAM" id="SSF57362">
    <property type="entry name" value="BPTI-like"/>
    <property type="match status" value="1"/>
</dbReference>
<dbReference type="EnsemblMetazoa" id="XM_017124053.1">
    <property type="protein sequence ID" value="XP_016979542.1"/>
    <property type="gene ID" value="LOC108044894"/>
</dbReference>
<sequence length="78" mass="8842">MSPNFILIFLAVVTLCTIAIAYDKERCDAPPSEKGYCIAYKRMWVYKGKICQRLLYGGCYATANIFNSLEECQTACKK</sequence>
<dbReference type="InterPro" id="IPR036880">
    <property type="entry name" value="Kunitz_BPTI_sf"/>
</dbReference>
<protein>
    <submittedName>
        <fullName evidence="5">Kunitz-type serine protease inhibitor conotoxin Cal9.1d-like</fullName>
    </submittedName>
</protein>
<feature type="signal peptide" evidence="1">
    <location>
        <begin position="1"/>
        <end position="21"/>
    </location>
</feature>
<gene>
    <name evidence="5" type="primary">LOC108044894</name>
    <name evidence="3" type="synonym">108044894</name>
</gene>
<keyword evidence="1" id="KW-0732">Signal</keyword>
<proteinExistence type="predicted"/>
<feature type="domain" description="BPTI/Kunitz inhibitor" evidence="2">
    <location>
        <begin position="27"/>
        <end position="76"/>
    </location>
</feature>
<feature type="chain" id="PRO_5028454346" evidence="1">
    <location>
        <begin position="22"/>
        <end position="78"/>
    </location>
</feature>
<dbReference type="OrthoDB" id="4473401at2759"/>
<dbReference type="GO" id="GO:0004867">
    <property type="term" value="F:serine-type endopeptidase inhibitor activity"/>
    <property type="evidence" value="ECO:0007669"/>
    <property type="project" value="UniProtKB-KW"/>
</dbReference>
<reference evidence="4" key="1">
    <citation type="journal article" date="2021" name="Elife">
        <title>Highly contiguous assemblies of 101 drosophilid genomes.</title>
        <authorList>
            <person name="Kim B.Y."/>
            <person name="Wang J.R."/>
            <person name="Miller D.E."/>
            <person name="Barmina O."/>
            <person name="Delaney E."/>
            <person name="Thompson A."/>
            <person name="Comeault A.A."/>
            <person name="Peede D."/>
            <person name="D'Agostino E.R."/>
            <person name="Pelaez J."/>
            <person name="Aguilar J.M."/>
            <person name="Haji D."/>
            <person name="Matsunaga T."/>
            <person name="Armstrong E.E."/>
            <person name="Zych M."/>
            <person name="Ogawa Y."/>
            <person name="Stamenkovic-Radak M."/>
            <person name="Jelic M."/>
            <person name="Veselinovic M.S."/>
            <person name="Tanaskovic M."/>
            <person name="Eric P."/>
            <person name="Gao J.J."/>
            <person name="Katoh T.K."/>
            <person name="Toda M.J."/>
            <person name="Watabe H."/>
            <person name="Watada M."/>
            <person name="Davis J.S."/>
            <person name="Moyle L.C."/>
            <person name="Manoli G."/>
            <person name="Bertolini E."/>
            <person name="Kostal V."/>
            <person name="Hawley R.S."/>
            <person name="Takahashi A."/>
            <person name="Jones C.D."/>
            <person name="Price D.K."/>
            <person name="Whiteman N."/>
            <person name="Kopp A."/>
            <person name="Matute D.R."/>
            <person name="Petrov D.A."/>
        </authorList>
    </citation>
    <scope>NUCLEOTIDE SEQUENCE [LARGE SCALE GENOMIC DNA]</scope>
</reference>
<keyword evidence="5" id="KW-0646">Protease inhibitor</keyword>
<name>A0A6P4EN81_DRORH</name>
<dbReference type="InterPro" id="IPR002223">
    <property type="entry name" value="Kunitz_BPTI"/>
</dbReference>